<dbReference type="InterPro" id="IPR012675">
    <property type="entry name" value="Beta-grasp_dom_sf"/>
</dbReference>
<dbReference type="OrthoDB" id="9786134at2"/>
<dbReference type="SUPFAM" id="SSF63380">
    <property type="entry name" value="Riboflavin synthase domain-like"/>
    <property type="match status" value="1"/>
</dbReference>
<dbReference type="InterPro" id="IPR039261">
    <property type="entry name" value="FNR_nucleotide-bd"/>
</dbReference>
<evidence type="ECO:0000256" key="6">
    <source>
        <dbReference type="ARBA" id="ARBA00023014"/>
    </source>
</evidence>
<dbReference type="RefSeq" id="WP_107965961.1">
    <property type="nucleotide sequence ID" value="NZ_NWBU01000004.1"/>
</dbReference>
<dbReference type="GO" id="GO:0051537">
    <property type="term" value="F:2 iron, 2 sulfur cluster binding"/>
    <property type="evidence" value="ECO:0007669"/>
    <property type="project" value="UniProtKB-KW"/>
</dbReference>
<name>A0A2T5G0R2_9SPHN</name>
<keyword evidence="5" id="KW-0408">Iron</keyword>
<dbReference type="PRINTS" id="PR00409">
    <property type="entry name" value="PHDIOXRDTASE"/>
</dbReference>
<sequence>MIRHDPLAVRVAAIEPLSATLKRLTLESADGGALPIGSAGAHVSLILEGGDRPFRNAYSLVSMPGERGCYELIVRRTAGSRGGSAFIHERLGEGSVIGATVPHNLFPIQRHARKHLLIGGGIGITPLLSYLPALRQGGERLELHQISARDEVPLFENLLAPHAAHDVHVHAGRGALDLSALLARQPLGTHVYVCGPAALMDHVEAAAAALGWPASRVHRENFGAAGGDPFTLRLARSGREIAVGPDQSMLDALEAAGVPVPSLCRGGACGECLTKVTGGVPEHRDHYLTDLEKAEGALVMPCVSRAKNDLLVLDL</sequence>
<evidence type="ECO:0000256" key="4">
    <source>
        <dbReference type="ARBA" id="ARBA00023002"/>
    </source>
</evidence>
<feature type="domain" description="FAD-binding FR-type" evidence="8">
    <location>
        <begin position="4"/>
        <end position="109"/>
    </location>
</feature>
<dbReference type="Gene3D" id="2.40.30.10">
    <property type="entry name" value="Translation factors"/>
    <property type="match status" value="1"/>
</dbReference>
<evidence type="ECO:0000256" key="2">
    <source>
        <dbReference type="ARBA" id="ARBA00022714"/>
    </source>
</evidence>
<keyword evidence="10" id="KW-1185">Reference proteome</keyword>
<dbReference type="CDD" id="cd00207">
    <property type="entry name" value="fer2"/>
    <property type="match status" value="1"/>
</dbReference>
<evidence type="ECO:0000259" key="8">
    <source>
        <dbReference type="PROSITE" id="PS51384"/>
    </source>
</evidence>
<dbReference type="Pfam" id="PF22290">
    <property type="entry name" value="DmmA-like_N"/>
    <property type="match status" value="1"/>
</dbReference>
<keyword evidence="6" id="KW-0411">Iron-sulfur</keyword>
<dbReference type="InterPro" id="IPR054582">
    <property type="entry name" value="DmmA-like_N"/>
</dbReference>
<keyword evidence="2" id="KW-0001">2Fe-2S</keyword>
<dbReference type="PROSITE" id="PS51085">
    <property type="entry name" value="2FE2S_FER_2"/>
    <property type="match status" value="1"/>
</dbReference>
<dbReference type="AlphaFoldDB" id="A0A2T5G0R2"/>
<dbReference type="Proteomes" id="UP000244162">
    <property type="component" value="Unassembled WGS sequence"/>
</dbReference>
<dbReference type="InterPro" id="IPR017938">
    <property type="entry name" value="Riboflavin_synthase-like_b-brl"/>
</dbReference>
<dbReference type="PANTHER" id="PTHR47354:SF1">
    <property type="entry name" value="CARNITINE MONOOXYGENASE REDUCTASE SUBUNIT"/>
    <property type="match status" value="1"/>
</dbReference>
<dbReference type="SUPFAM" id="SSF54292">
    <property type="entry name" value="2Fe-2S ferredoxin-like"/>
    <property type="match status" value="1"/>
</dbReference>
<dbReference type="InterPro" id="IPR001041">
    <property type="entry name" value="2Fe-2S_ferredoxin-type"/>
</dbReference>
<dbReference type="PANTHER" id="PTHR47354">
    <property type="entry name" value="NADH OXIDOREDUCTASE HCR"/>
    <property type="match status" value="1"/>
</dbReference>
<evidence type="ECO:0000256" key="1">
    <source>
        <dbReference type="ARBA" id="ARBA00022630"/>
    </source>
</evidence>
<dbReference type="EMBL" id="NWBU01000004">
    <property type="protein sequence ID" value="PTQ12723.1"/>
    <property type="molecule type" value="Genomic_DNA"/>
</dbReference>
<dbReference type="PROSITE" id="PS51384">
    <property type="entry name" value="FAD_FR"/>
    <property type="match status" value="1"/>
</dbReference>
<keyword evidence="3" id="KW-0479">Metal-binding</keyword>
<dbReference type="Gene3D" id="3.10.20.30">
    <property type="match status" value="1"/>
</dbReference>
<reference evidence="9 10" key="1">
    <citation type="submission" date="2017-09" db="EMBL/GenBank/DDBJ databases">
        <title>Sphingomonas panjinensis sp.nov., isolated from oil-contaminated soil.</title>
        <authorList>
            <person name="Wang L."/>
            <person name="Chen L."/>
        </authorList>
    </citation>
    <scope>NUCLEOTIDE SEQUENCE [LARGE SCALE GENOMIC DNA]</scope>
    <source>
        <strain evidence="9 10">FW-11</strain>
    </source>
</reference>
<dbReference type="GO" id="GO:0046872">
    <property type="term" value="F:metal ion binding"/>
    <property type="evidence" value="ECO:0007669"/>
    <property type="project" value="UniProtKB-KW"/>
</dbReference>
<evidence type="ECO:0000259" key="7">
    <source>
        <dbReference type="PROSITE" id="PS51085"/>
    </source>
</evidence>
<evidence type="ECO:0000256" key="3">
    <source>
        <dbReference type="ARBA" id="ARBA00022723"/>
    </source>
</evidence>
<gene>
    <name evidence="9" type="ORF">CLG96_00750</name>
</gene>
<dbReference type="InterPro" id="IPR050415">
    <property type="entry name" value="MRET"/>
</dbReference>
<dbReference type="SUPFAM" id="SSF52343">
    <property type="entry name" value="Ferredoxin reductase-like, C-terminal NADP-linked domain"/>
    <property type="match status" value="1"/>
</dbReference>
<protein>
    <submittedName>
        <fullName evidence="9">Oxidoreductase</fullName>
    </submittedName>
</protein>
<evidence type="ECO:0000313" key="9">
    <source>
        <dbReference type="EMBL" id="PTQ12723.1"/>
    </source>
</evidence>
<proteinExistence type="predicted"/>
<dbReference type="Gene3D" id="3.40.50.80">
    <property type="entry name" value="Nucleotide-binding domain of ferredoxin-NADP reductase (FNR) module"/>
    <property type="match status" value="1"/>
</dbReference>
<dbReference type="GO" id="GO:0016491">
    <property type="term" value="F:oxidoreductase activity"/>
    <property type="evidence" value="ECO:0007669"/>
    <property type="project" value="UniProtKB-KW"/>
</dbReference>
<organism evidence="9 10">
    <name type="scientific">Sphingomonas oleivorans</name>
    <dbReference type="NCBI Taxonomy" id="1735121"/>
    <lineage>
        <taxon>Bacteria</taxon>
        <taxon>Pseudomonadati</taxon>
        <taxon>Pseudomonadota</taxon>
        <taxon>Alphaproteobacteria</taxon>
        <taxon>Sphingomonadales</taxon>
        <taxon>Sphingomonadaceae</taxon>
        <taxon>Sphingomonas</taxon>
    </lineage>
</organism>
<accession>A0A2T5G0R2</accession>
<dbReference type="Pfam" id="PF00111">
    <property type="entry name" value="Fer2"/>
    <property type="match status" value="1"/>
</dbReference>
<evidence type="ECO:0000256" key="5">
    <source>
        <dbReference type="ARBA" id="ARBA00023004"/>
    </source>
</evidence>
<dbReference type="CDD" id="cd06185">
    <property type="entry name" value="PDR_like"/>
    <property type="match status" value="1"/>
</dbReference>
<evidence type="ECO:0000313" key="10">
    <source>
        <dbReference type="Proteomes" id="UP000244162"/>
    </source>
</evidence>
<dbReference type="InterPro" id="IPR036010">
    <property type="entry name" value="2Fe-2S_ferredoxin-like_sf"/>
</dbReference>
<feature type="domain" description="2Fe-2S ferredoxin-type" evidence="7">
    <location>
        <begin position="230"/>
        <end position="315"/>
    </location>
</feature>
<comment type="caution">
    <text evidence="9">The sequence shown here is derived from an EMBL/GenBank/DDBJ whole genome shotgun (WGS) entry which is preliminary data.</text>
</comment>
<keyword evidence="1" id="KW-0285">Flavoprotein</keyword>
<keyword evidence="4" id="KW-0560">Oxidoreductase</keyword>
<dbReference type="InterPro" id="IPR017927">
    <property type="entry name" value="FAD-bd_FR_type"/>
</dbReference>